<dbReference type="SUPFAM" id="SSF54665">
    <property type="entry name" value="CO dehydrogenase molybdoprotein N-domain-like"/>
    <property type="match status" value="1"/>
</dbReference>
<dbReference type="PANTHER" id="PTHR47495:SF1">
    <property type="entry name" value="BLL3820 PROTEIN"/>
    <property type="match status" value="1"/>
</dbReference>
<dbReference type="InterPro" id="IPR046867">
    <property type="entry name" value="AldOxase/xan_DH_MoCoBD2"/>
</dbReference>
<dbReference type="EMBL" id="CYTW01000003">
    <property type="protein sequence ID" value="CUK06963.1"/>
    <property type="molecule type" value="Genomic_DNA"/>
</dbReference>
<protein>
    <submittedName>
        <fullName evidence="2">Isoquinoline 1-oxidoreductase subunit beta</fullName>
        <ecNumber evidence="2">1.3.99.16</ecNumber>
    </submittedName>
</protein>
<dbReference type="RefSeq" id="WP_058312241.1">
    <property type="nucleotide sequence ID" value="NZ_CYTW01000003.1"/>
</dbReference>
<dbReference type="STRING" id="1715693.PH7735_03093"/>
<dbReference type="Proteomes" id="UP000051870">
    <property type="component" value="Unassembled WGS sequence"/>
</dbReference>
<organism evidence="2 3">
    <name type="scientific">Shimia thalassica</name>
    <dbReference type="NCBI Taxonomy" id="1715693"/>
    <lineage>
        <taxon>Bacteria</taxon>
        <taxon>Pseudomonadati</taxon>
        <taxon>Pseudomonadota</taxon>
        <taxon>Alphaproteobacteria</taxon>
        <taxon>Rhodobacterales</taxon>
        <taxon>Roseobacteraceae</taxon>
    </lineage>
</organism>
<dbReference type="PANTHER" id="PTHR47495">
    <property type="entry name" value="ALDEHYDE DEHYDROGENASE"/>
    <property type="match status" value="1"/>
</dbReference>
<evidence type="ECO:0000313" key="2">
    <source>
        <dbReference type="EMBL" id="CUK06963.1"/>
    </source>
</evidence>
<dbReference type="InterPro" id="IPR037165">
    <property type="entry name" value="AldOxase/xan_DH_Mopterin-bd_sf"/>
</dbReference>
<evidence type="ECO:0000259" key="1">
    <source>
        <dbReference type="SMART" id="SM01008"/>
    </source>
</evidence>
<reference evidence="3" key="1">
    <citation type="submission" date="2015-09" db="EMBL/GenBank/DDBJ databases">
        <authorList>
            <person name="Rodrigo-Torres Lidia"/>
            <person name="Arahal R.David."/>
        </authorList>
    </citation>
    <scope>NUCLEOTIDE SEQUENCE [LARGE SCALE GENOMIC DNA]</scope>
    <source>
        <strain evidence="3">CECT 7735</strain>
    </source>
</reference>
<proteinExistence type="predicted"/>
<dbReference type="InterPro" id="IPR008274">
    <property type="entry name" value="AldOxase/xan_DH_MoCoBD1"/>
</dbReference>
<sequence length="746" mass="80268">MASIGKIARRSFLIGSAAVVGGVAFGVYKVKTPYENPLEDELASGATTFNPWVVIDGDKITLIGSHGDKGQGVAHSQATLIAEELDLEFGQFETSFGQPDKAYWNTALADEGVPFPSTDDGFTAETMRGIMGGVVKLMGMQITGGSTTIPDSFDKLRRAGAIARETLKAAAAQKSGINTTALKTEAGHVILPDGTRLSYQELAPIAAALDPVTDVALRDPGQWRLIGKPTQRIDMVAKSTGTQTYGIDLDIPGQVHAAVKVNPRQGGAMKGYDASAATDMRGVSNVVEITGGVGVIADNTWRAIQAVNAIDFDWGEAPYPAEQDQHWEEIGKSFVDDRLDKKWRDDGDTDAALAADTPLNAEYRAPYVAHAPLEPLNATVLVEEDGVTVWAGHQIPRQLQVLVAQITGHEAEQVTFVNQFMGGSFGHRLEFDNIKQATEIANQMRGTPVKLTYSREEDFAHDYPRHIGMARGAGTVKDGKVEAIDLQVAMPSVIESQMGRAQMPVPGPDSQIVAGAWNNPYALPNYRMRGYRVPQLAPVSSWRSVGASANGFFFDSFLDELIHEAGADPMEERIRLMGHETSRKVLEAVAEMSSWGGALGPNKGRGVAFVESFGVPTAEVIEVTNTEDGIRIDKVWVAADVGTVVDPVNFENLVQGGVVFALGHAINSEITYADGMAEQANYWDAEGMRLHQCPEIFVKGLEHGAKVRGIGEPPVPPAAPALANAIFAATGRRIREMPFNKHIDFV</sequence>
<keyword evidence="3" id="KW-1185">Reference proteome</keyword>
<dbReference type="InterPro" id="IPR000674">
    <property type="entry name" value="Ald_Oxase/Xan_DH_a/b"/>
</dbReference>
<feature type="domain" description="Aldehyde oxidase/xanthine dehydrogenase a/b hammerhead" evidence="1">
    <location>
        <begin position="240"/>
        <end position="318"/>
    </location>
</feature>
<evidence type="ECO:0000313" key="3">
    <source>
        <dbReference type="Proteomes" id="UP000051870"/>
    </source>
</evidence>
<dbReference type="SMART" id="SM01008">
    <property type="entry name" value="Ald_Xan_dh_C"/>
    <property type="match status" value="1"/>
</dbReference>
<accession>A0A0P1IMG0</accession>
<name>A0A0P1IMG0_9RHOB</name>
<dbReference type="InterPro" id="IPR052516">
    <property type="entry name" value="N-heterocyclic_Hydroxylase"/>
</dbReference>
<gene>
    <name evidence="2" type="primary">iorB</name>
    <name evidence="2" type="ORF">PH7735_03093</name>
</gene>
<dbReference type="EC" id="1.3.99.16" evidence="2"/>
<dbReference type="AlphaFoldDB" id="A0A0P1IMG0"/>
<dbReference type="Pfam" id="PF02738">
    <property type="entry name" value="MoCoBD_1"/>
    <property type="match status" value="1"/>
</dbReference>
<dbReference type="PIRSF" id="PIRSF036389">
    <property type="entry name" value="IOR_B"/>
    <property type="match status" value="1"/>
</dbReference>
<keyword evidence="2" id="KW-0560">Oxidoreductase</keyword>
<dbReference type="Pfam" id="PF20256">
    <property type="entry name" value="MoCoBD_2"/>
    <property type="match status" value="1"/>
</dbReference>
<dbReference type="InterPro" id="IPR012368">
    <property type="entry name" value="OxRdtase_Mopterin-bd_su_IorB"/>
</dbReference>
<dbReference type="GO" id="GO:0047121">
    <property type="term" value="F:isoquinoline 1-oxidoreductase activity"/>
    <property type="evidence" value="ECO:0007669"/>
    <property type="project" value="UniProtKB-EC"/>
</dbReference>
<dbReference type="InterPro" id="IPR036856">
    <property type="entry name" value="Ald_Oxase/Xan_DH_a/b_sf"/>
</dbReference>
<dbReference type="Gene3D" id="3.30.365.10">
    <property type="entry name" value="Aldehyde oxidase/xanthine dehydrogenase, molybdopterin binding domain"/>
    <property type="match status" value="4"/>
</dbReference>
<dbReference type="GeneID" id="83882082"/>
<dbReference type="SUPFAM" id="SSF56003">
    <property type="entry name" value="Molybdenum cofactor-binding domain"/>
    <property type="match status" value="2"/>
</dbReference>